<dbReference type="OrthoDB" id="580988at2"/>
<dbReference type="AlphaFoldDB" id="A0A6I6E153"/>
<reference evidence="1 2" key="1">
    <citation type="submission" date="2018-09" db="EMBL/GenBank/DDBJ databases">
        <title>Whole genome sequencing of Microbacterium oryzae strain MB-10T.</title>
        <authorList>
            <person name="Das S.K."/>
        </authorList>
    </citation>
    <scope>NUCLEOTIDE SEQUENCE [LARGE SCALE GENOMIC DNA]</scope>
    <source>
        <strain evidence="1 2">MB-10</strain>
    </source>
</reference>
<gene>
    <name evidence="1" type="ORF">D7D94_08350</name>
</gene>
<dbReference type="EMBL" id="CP032550">
    <property type="protein sequence ID" value="QGU27679.1"/>
    <property type="molecule type" value="Genomic_DNA"/>
</dbReference>
<dbReference type="KEGG" id="moj:D7D94_08350"/>
<accession>A0A6I6E153</accession>
<dbReference type="Proteomes" id="UP000422989">
    <property type="component" value="Chromosome"/>
</dbReference>
<proteinExistence type="predicted"/>
<sequence length="361" mass="39809">MGNGNTAKLHHYVPQGYLRGFAGTQDRVTAVPLDRSRASFTTSVKNVAAQTHFHTVPGANEPDGFEKMLSVLEGEAVGIIRRMEAGEFPVSEEARMSLSYYLALQAVRGPDTRKTIERLQAKMVRVEVGAGGRANVTRWIKKNLGFDATEEQAQRIWDEATQPGGPPITISTVGHIKHMIDTAEHLAKYLVTRPWLLVRFDRRSLITCDAPVSLIRDSSDVDPWEGVGFATAWGISVPITRKLGLLMSDPMVMIERFEAGDPMIQEIRAAVVGGRLDRTERGTTAMERLFNEHTAESAREYIYCHPDDVRFVPDELHEPTLINMDAGGFMDAEFDGEPWFGDGALSNAEEDAGTPRIAGGA</sequence>
<dbReference type="InterPro" id="IPR025332">
    <property type="entry name" value="DUF4238"/>
</dbReference>
<evidence type="ECO:0000313" key="2">
    <source>
        <dbReference type="Proteomes" id="UP000422989"/>
    </source>
</evidence>
<organism evidence="1 2">
    <name type="scientific">Microbacterium oryzae</name>
    <dbReference type="NCBI Taxonomy" id="743009"/>
    <lineage>
        <taxon>Bacteria</taxon>
        <taxon>Bacillati</taxon>
        <taxon>Actinomycetota</taxon>
        <taxon>Actinomycetes</taxon>
        <taxon>Micrococcales</taxon>
        <taxon>Microbacteriaceae</taxon>
        <taxon>Microbacterium</taxon>
    </lineage>
</organism>
<name>A0A6I6E153_9MICO</name>
<protein>
    <submittedName>
        <fullName evidence="1">DUF4238 domain-containing protein</fullName>
    </submittedName>
</protein>
<evidence type="ECO:0000313" key="1">
    <source>
        <dbReference type="EMBL" id="QGU27679.1"/>
    </source>
</evidence>
<dbReference type="RefSeq" id="WP_156242178.1">
    <property type="nucleotide sequence ID" value="NZ_BAAAZL010000004.1"/>
</dbReference>
<dbReference type="Pfam" id="PF14022">
    <property type="entry name" value="DUF4238"/>
    <property type="match status" value="1"/>
</dbReference>
<keyword evidence="2" id="KW-1185">Reference proteome</keyword>